<dbReference type="GO" id="GO:0004497">
    <property type="term" value="F:monooxygenase activity"/>
    <property type="evidence" value="ECO:0007669"/>
    <property type="project" value="UniProtKB-KW"/>
</dbReference>
<comment type="cofactor">
    <cofactor evidence="6">
        <name>heme</name>
        <dbReference type="ChEBI" id="CHEBI:30413"/>
    </cofactor>
</comment>
<dbReference type="InterPro" id="IPR050364">
    <property type="entry name" value="Cytochrome_P450_fung"/>
</dbReference>
<keyword evidence="4 6" id="KW-0408">Iron</keyword>
<evidence type="ECO:0000256" key="2">
    <source>
        <dbReference type="ARBA" id="ARBA00022723"/>
    </source>
</evidence>
<keyword evidence="6" id="KW-0349">Heme</keyword>
<dbReference type="Pfam" id="PF00067">
    <property type="entry name" value="p450"/>
    <property type="match status" value="1"/>
</dbReference>
<dbReference type="InterPro" id="IPR002401">
    <property type="entry name" value="Cyt_P450_E_grp-I"/>
</dbReference>
<dbReference type="PANTHER" id="PTHR46300">
    <property type="entry name" value="P450, PUTATIVE (EUROFUNG)-RELATED-RELATED"/>
    <property type="match status" value="1"/>
</dbReference>
<dbReference type="EMBL" id="NAJP01000013">
    <property type="protein sequence ID" value="TKA44986.1"/>
    <property type="molecule type" value="Genomic_DNA"/>
</dbReference>
<dbReference type="AlphaFoldDB" id="A0A4U0VAC2"/>
<keyword evidence="5" id="KW-0503">Monooxygenase</keyword>
<dbReference type="GO" id="GO:0016705">
    <property type="term" value="F:oxidoreductase activity, acting on paired donors, with incorporation or reduction of molecular oxygen"/>
    <property type="evidence" value="ECO:0007669"/>
    <property type="project" value="InterPro"/>
</dbReference>
<name>A0A4U0VAC2_9PEZI</name>
<gene>
    <name evidence="7" type="ORF">B0A54_03278</name>
</gene>
<accession>A0A4U0VAC2</accession>
<evidence type="ECO:0000256" key="5">
    <source>
        <dbReference type="ARBA" id="ARBA00023033"/>
    </source>
</evidence>
<feature type="binding site" description="axial binding residue" evidence="6">
    <location>
        <position position="446"/>
    </location>
    <ligand>
        <name>heme</name>
        <dbReference type="ChEBI" id="CHEBI:30413"/>
    </ligand>
    <ligandPart>
        <name>Fe</name>
        <dbReference type="ChEBI" id="CHEBI:18248"/>
    </ligandPart>
</feature>
<keyword evidence="3" id="KW-0560">Oxidoreductase</keyword>
<evidence type="ECO:0000256" key="4">
    <source>
        <dbReference type="ARBA" id="ARBA00023004"/>
    </source>
</evidence>
<dbReference type="Gene3D" id="1.10.630.10">
    <property type="entry name" value="Cytochrome P450"/>
    <property type="match status" value="1"/>
</dbReference>
<dbReference type="SUPFAM" id="SSF48264">
    <property type="entry name" value="Cytochrome P450"/>
    <property type="match status" value="1"/>
</dbReference>
<evidence type="ECO:0000256" key="1">
    <source>
        <dbReference type="ARBA" id="ARBA00010617"/>
    </source>
</evidence>
<evidence type="ECO:0000313" key="8">
    <source>
        <dbReference type="Proteomes" id="UP000310066"/>
    </source>
</evidence>
<dbReference type="GO" id="GO:0020037">
    <property type="term" value="F:heme binding"/>
    <property type="evidence" value="ECO:0007669"/>
    <property type="project" value="InterPro"/>
</dbReference>
<dbReference type="GO" id="GO:0005506">
    <property type="term" value="F:iron ion binding"/>
    <property type="evidence" value="ECO:0007669"/>
    <property type="project" value="InterPro"/>
</dbReference>
<protein>
    <submittedName>
        <fullName evidence="7">Uncharacterized protein</fullName>
    </submittedName>
</protein>
<dbReference type="Proteomes" id="UP000310066">
    <property type="component" value="Unassembled WGS sequence"/>
</dbReference>
<sequence>MVPIFLATLALLASTVLYVFLYVGCREKNLPPGPPTIPVLGNIHQIPKQGAHFQFTKWAQEYGGIYTLKLGTGTAAVITDRRLVKEMVDKRSSKYSERPKSHVAKLISGGDHILLMDYGQQWRDTRKLLHGTFMEKVVEEHYLKIQEAEASQMLRDYLLEPEHHMLHPKRYSNSIIMSIIWGVRTPTTQTRHLHRLYDLMEVWSKIMETGATPPVDIYPFLHWLPQSMFLNWVDRAKHVKKEMNSLYSDFLRDIRARRTKVGSRGTFMDKVLNQAESEKRMDGLSYSNHELWFMGGTLTEGGSDTSASIILAFVQAMVAYPEVQKKAQAQIDTVVGEDRSPNWKDYDSLPYVAQCVKEAMRWRPVTPLAFPHALAEDDWVDGMFLPKGTVILVNAWGMQHDPKRFANPEAFDPEHYAGCTTLATELANGPWEKRDHYGYGTGRRFCPGAHLAERNLFLAMAKLLWAFDISSKTTPDTDPVTGYSEGFLVCVKDFDAEFKPRSERRRETILREFDEAKPVFDKFLATGDERA</sequence>
<comment type="caution">
    <text evidence="7">The sequence shown here is derived from an EMBL/GenBank/DDBJ whole genome shotgun (WGS) entry which is preliminary data.</text>
</comment>
<evidence type="ECO:0000256" key="3">
    <source>
        <dbReference type="ARBA" id="ARBA00023002"/>
    </source>
</evidence>
<dbReference type="PANTHER" id="PTHR46300:SF2">
    <property type="entry name" value="CYTOCHROME P450 MONOOXYGENASE ALNH-RELATED"/>
    <property type="match status" value="1"/>
</dbReference>
<comment type="similarity">
    <text evidence="1">Belongs to the cytochrome P450 family.</text>
</comment>
<dbReference type="OrthoDB" id="1103324at2759"/>
<evidence type="ECO:0000313" key="7">
    <source>
        <dbReference type="EMBL" id="TKA44986.1"/>
    </source>
</evidence>
<dbReference type="CDD" id="cd11065">
    <property type="entry name" value="CYP64-like"/>
    <property type="match status" value="1"/>
</dbReference>
<keyword evidence="2 6" id="KW-0479">Metal-binding</keyword>
<dbReference type="STRING" id="329885.A0A4U0VAC2"/>
<dbReference type="PRINTS" id="PR00463">
    <property type="entry name" value="EP450I"/>
</dbReference>
<dbReference type="InterPro" id="IPR036396">
    <property type="entry name" value="Cyt_P450_sf"/>
</dbReference>
<organism evidence="7 8">
    <name type="scientific">Friedmanniomyces endolithicus</name>
    <dbReference type="NCBI Taxonomy" id="329885"/>
    <lineage>
        <taxon>Eukaryota</taxon>
        <taxon>Fungi</taxon>
        <taxon>Dikarya</taxon>
        <taxon>Ascomycota</taxon>
        <taxon>Pezizomycotina</taxon>
        <taxon>Dothideomycetes</taxon>
        <taxon>Dothideomycetidae</taxon>
        <taxon>Mycosphaerellales</taxon>
        <taxon>Teratosphaeriaceae</taxon>
        <taxon>Friedmanniomyces</taxon>
    </lineage>
</organism>
<evidence type="ECO:0000256" key="6">
    <source>
        <dbReference type="PIRSR" id="PIRSR602401-1"/>
    </source>
</evidence>
<proteinExistence type="inferred from homology"/>
<dbReference type="InterPro" id="IPR001128">
    <property type="entry name" value="Cyt_P450"/>
</dbReference>
<reference evidence="7 8" key="1">
    <citation type="submission" date="2017-03" db="EMBL/GenBank/DDBJ databases">
        <title>Genomes of endolithic fungi from Antarctica.</title>
        <authorList>
            <person name="Coleine C."/>
            <person name="Masonjones S."/>
            <person name="Stajich J.E."/>
        </authorList>
    </citation>
    <scope>NUCLEOTIDE SEQUENCE [LARGE SCALE GENOMIC DNA]</scope>
    <source>
        <strain evidence="7 8">CCFEE 5311</strain>
    </source>
</reference>